<evidence type="ECO:0000313" key="2">
    <source>
        <dbReference type="EMBL" id="MDH5822458.1"/>
    </source>
</evidence>
<name>A0ABT6J8D5_9GAMM</name>
<proteinExistence type="predicted"/>
<keyword evidence="1" id="KW-0732">Signal</keyword>
<comment type="caution">
    <text evidence="2">The sequence shown here is derived from an EMBL/GenBank/DDBJ whole genome shotgun (WGS) entry which is preliminary data.</text>
</comment>
<dbReference type="Proteomes" id="UP001156940">
    <property type="component" value="Unassembled WGS sequence"/>
</dbReference>
<keyword evidence="3" id="KW-1185">Reference proteome</keyword>
<accession>A0ABT6J8D5</accession>
<dbReference type="EMBL" id="JARXRM010000024">
    <property type="protein sequence ID" value="MDH5822458.1"/>
    <property type="molecule type" value="Genomic_DNA"/>
</dbReference>
<sequence length="166" mass="18503">MKMAVRAAGLAAMLASAALLANETEQVLVETDARAIVAQQQEIRSDAVARTGRYKDMDERTRTELLAKQDRVFALLEGRERSTDLPPGDQTALFNSLESISAIVNNAEDERMVCERIRPTGSNMSQNVCKTVAQRRAEREAARQATSMRNVKCRTSCRESQRVEGW</sequence>
<evidence type="ECO:0000313" key="3">
    <source>
        <dbReference type="Proteomes" id="UP001156940"/>
    </source>
</evidence>
<feature type="signal peptide" evidence="1">
    <location>
        <begin position="1"/>
        <end position="21"/>
    </location>
</feature>
<organism evidence="2 3">
    <name type="scientific">Luteimonas endophytica</name>
    <dbReference type="NCBI Taxonomy" id="3042023"/>
    <lineage>
        <taxon>Bacteria</taxon>
        <taxon>Pseudomonadati</taxon>
        <taxon>Pseudomonadota</taxon>
        <taxon>Gammaproteobacteria</taxon>
        <taxon>Lysobacterales</taxon>
        <taxon>Lysobacteraceae</taxon>
        <taxon>Luteimonas</taxon>
    </lineage>
</organism>
<evidence type="ECO:0000256" key="1">
    <source>
        <dbReference type="SAM" id="SignalP"/>
    </source>
</evidence>
<reference evidence="2 3" key="1">
    <citation type="submission" date="2023-04" db="EMBL/GenBank/DDBJ databases">
        <title>Luteimonas endophyticus RD2P54.</title>
        <authorList>
            <person name="Sun J.-Q."/>
        </authorList>
    </citation>
    <scope>NUCLEOTIDE SEQUENCE [LARGE SCALE GENOMIC DNA]</scope>
    <source>
        <strain evidence="2 3">RD2P54</strain>
    </source>
</reference>
<gene>
    <name evidence="2" type="ORF">QFW77_05570</name>
</gene>
<protein>
    <submittedName>
        <fullName evidence="2">Uncharacterized protein</fullName>
    </submittedName>
</protein>
<feature type="chain" id="PRO_5047452493" evidence="1">
    <location>
        <begin position="22"/>
        <end position="166"/>
    </location>
</feature>
<dbReference type="RefSeq" id="WP_280573376.1">
    <property type="nucleotide sequence ID" value="NZ_JARXRM010000024.1"/>
</dbReference>